<dbReference type="PANTHER" id="PTHR45749:SF21">
    <property type="entry name" value="DUF4371 DOMAIN-CONTAINING PROTEIN"/>
    <property type="match status" value="1"/>
</dbReference>
<evidence type="ECO:0000313" key="2">
    <source>
        <dbReference type="Proteomes" id="UP001221898"/>
    </source>
</evidence>
<organism evidence="1 2">
    <name type="scientific">Aldrovandia affinis</name>
    <dbReference type="NCBI Taxonomy" id="143900"/>
    <lineage>
        <taxon>Eukaryota</taxon>
        <taxon>Metazoa</taxon>
        <taxon>Chordata</taxon>
        <taxon>Craniata</taxon>
        <taxon>Vertebrata</taxon>
        <taxon>Euteleostomi</taxon>
        <taxon>Actinopterygii</taxon>
        <taxon>Neopterygii</taxon>
        <taxon>Teleostei</taxon>
        <taxon>Notacanthiformes</taxon>
        <taxon>Halosauridae</taxon>
        <taxon>Aldrovandia</taxon>
    </lineage>
</organism>
<evidence type="ECO:0008006" key="3">
    <source>
        <dbReference type="Google" id="ProtNLM"/>
    </source>
</evidence>
<protein>
    <recommendedName>
        <fullName evidence="3">DUF4371 domain-containing protein</fullName>
    </recommendedName>
</protein>
<dbReference type="InterPro" id="IPR012337">
    <property type="entry name" value="RNaseH-like_sf"/>
</dbReference>
<dbReference type="AlphaFoldDB" id="A0AAD7T7P8"/>
<proteinExistence type="predicted"/>
<reference evidence="1" key="1">
    <citation type="journal article" date="2023" name="Science">
        <title>Genome structures resolve the early diversification of teleost fishes.</title>
        <authorList>
            <person name="Parey E."/>
            <person name="Louis A."/>
            <person name="Montfort J."/>
            <person name="Bouchez O."/>
            <person name="Roques C."/>
            <person name="Iampietro C."/>
            <person name="Lluch J."/>
            <person name="Castinel A."/>
            <person name="Donnadieu C."/>
            <person name="Desvignes T."/>
            <person name="Floi Bucao C."/>
            <person name="Jouanno E."/>
            <person name="Wen M."/>
            <person name="Mejri S."/>
            <person name="Dirks R."/>
            <person name="Jansen H."/>
            <person name="Henkel C."/>
            <person name="Chen W.J."/>
            <person name="Zahm M."/>
            <person name="Cabau C."/>
            <person name="Klopp C."/>
            <person name="Thompson A.W."/>
            <person name="Robinson-Rechavi M."/>
            <person name="Braasch I."/>
            <person name="Lecointre G."/>
            <person name="Bobe J."/>
            <person name="Postlethwait J.H."/>
            <person name="Berthelot C."/>
            <person name="Roest Crollius H."/>
            <person name="Guiguen Y."/>
        </authorList>
    </citation>
    <scope>NUCLEOTIDE SEQUENCE</scope>
    <source>
        <strain evidence="1">NC1722</strain>
    </source>
</reference>
<dbReference type="Proteomes" id="UP001221898">
    <property type="component" value="Unassembled WGS sequence"/>
</dbReference>
<evidence type="ECO:0000313" key="1">
    <source>
        <dbReference type="EMBL" id="KAJ8415959.1"/>
    </source>
</evidence>
<comment type="caution">
    <text evidence="1">The sequence shown here is derived from an EMBL/GenBank/DDBJ whole genome shotgun (WGS) entry which is preliminary data.</text>
</comment>
<accession>A0AAD7T7P8</accession>
<sequence length="230" mass="26538">MKNMRGQGYDSAANMSGVFRGLQARIRTHNEKALHIHCKAHCLNLVLVESVKSNVHFVTFFNLVEKLYVFSTSSTKKHTAFLKCQESVYPGQHVTELQKLSDPRWACQERALKALQEDALQQKDMDHSTAYKVIDRVLDTLKTNRSEEEFKTIFENASEKAESLDIPIPTVVPGQGRKRKVPAHFQHSTTAAKVSHQFKSVEEYYRIKVYYTFLDTMTQELHRRFKGDDD</sequence>
<name>A0AAD7T7P8_9TELE</name>
<gene>
    <name evidence="1" type="ORF">AAFF_G00405160</name>
</gene>
<dbReference type="SUPFAM" id="SSF53098">
    <property type="entry name" value="Ribonuclease H-like"/>
    <property type="match status" value="1"/>
</dbReference>
<dbReference type="PANTHER" id="PTHR45749">
    <property type="match status" value="1"/>
</dbReference>
<dbReference type="EMBL" id="JAINUG010000008">
    <property type="protein sequence ID" value="KAJ8415959.1"/>
    <property type="molecule type" value="Genomic_DNA"/>
</dbReference>
<keyword evidence="2" id="KW-1185">Reference proteome</keyword>